<dbReference type="GO" id="GO:0004550">
    <property type="term" value="F:nucleoside diphosphate kinase activity"/>
    <property type="evidence" value="ECO:0007669"/>
    <property type="project" value="TreeGrafter"/>
</dbReference>
<dbReference type="GO" id="GO:0005524">
    <property type="term" value="F:ATP binding"/>
    <property type="evidence" value="ECO:0007669"/>
    <property type="project" value="UniProtKB-KW"/>
</dbReference>
<evidence type="ECO:0000256" key="1">
    <source>
        <dbReference type="ARBA" id="ARBA00009776"/>
    </source>
</evidence>
<evidence type="ECO:0000313" key="5">
    <source>
        <dbReference type="EMBL" id="RZB39283.1"/>
    </source>
</evidence>
<name>A0A482V7V1_ASBVE</name>
<protein>
    <submittedName>
        <fullName evidence="5">UMP-CMP kinase 2, mitochondrial-like</fullName>
    </submittedName>
</protein>
<proteinExistence type="inferred from homology"/>
<dbReference type="Proteomes" id="UP000292052">
    <property type="component" value="Unassembled WGS sequence"/>
</dbReference>
<comment type="similarity">
    <text evidence="1">Belongs to the thymidylate kinase family.</text>
</comment>
<evidence type="ECO:0000256" key="2">
    <source>
        <dbReference type="ARBA" id="ARBA00022741"/>
    </source>
</evidence>
<keyword evidence="2" id="KW-0547">Nucleotide-binding</keyword>
<dbReference type="GO" id="GO:0006233">
    <property type="term" value="P:dTDP biosynthetic process"/>
    <property type="evidence" value="ECO:0007669"/>
    <property type="project" value="TreeGrafter"/>
</dbReference>
<dbReference type="Gene3D" id="3.40.50.300">
    <property type="entry name" value="P-loop containing nucleotide triphosphate hydrolases"/>
    <property type="match status" value="1"/>
</dbReference>
<evidence type="ECO:0000259" key="4">
    <source>
        <dbReference type="Pfam" id="PF02223"/>
    </source>
</evidence>
<dbReference type="STRING" id="1661398.A0A482V7V1"/>
<dbReference type="EMBL" id="QDEB01129579">
    <property type="protein sequence ID" value="RZB39283.1"/>
    <property type="molecule type" value="Genomic_DNA"/>
</dbReference>
<evidence type="ECO:0000256" key="3">
    <source>
        <dbReference type="ARBA" id="ARBA00022840"/>
    </source>
</evidence>
<dbReference type="GO" id="GO:0004798">
    <property type="term" value="F:dTMP kinase activity"/>
    <property type="evidence" value="ECO:0007669"/>
    <property type="project" value="TreeGrafter"/>
</dbReference>
<dbReference type="GO" id="GO:0006227">
    <property type="term" value="P:dUDP biosynthetic process"/>
    <property type="evidence" value="ECO:0007669"/>
    <property type="project" value="TreeGrafter"/>
</dbReference>
<sequence length="213" mass="24057">MAPPTIYRNVEAVLNVLNNSKLDNIQGVSSLLQIYHNALEKYLEEGSERAKKHPLIILEGLDGSGKSTVGKKLASRLHAATGCTPPESIKHIRYLFDDHRELRTAYYALGNYIAALEVAVVLKKRPVVMDRYWHSTAAYAIAQATHDFPGEVDIPPEGDSFYHWPSDLLKPDSVIFLNVSEGVRIQRLSRRTISTNQEELLKSSSNFRDKYDY</sequence>
<dbReference type="OrthoDB" id="425602at2759"/>
<dbReference type="PANTHER" id="PTHR10344:SF4">
    <property type="entry name" value="UMP-CMP KINASE 2, MITOCHONDRIAL"/>
    <property type="match status" value="1"/>
</dbReference>
<feature type="domain" description="Thymidylate kinase-like" evidence="4">
    <location>
        <begin position="58"/>
        <end position="212"/>
    </location>
</feature>
<keyword evidence="5" id="KW-0418">Kinase</keyword>
<keyword evidence="6" id="KW-1185">Reference proteome</keyword>
<gene>
    <name evidence="5" type="ORF">BDFB_002055</name>
</gene>
<dbReference type="InterPro" id="IPR039430">
    <property type="entry name" value="Thymidylate_kin-like_dom"/>
</dbReference>
<organism evidence="5 6">
    <name type="scientific">Asbolus verrucosus</name>
    <name type="common">Desert ironclad beetle</name>
    <dbReference type="NCBI Taxonomy" id="1661398"/>
    <lineage>
        <taxon>Eukaryota</taxon>
        <taxon>Metazoa</taxon>
        <taxon>Ecdysozoa</taxon>
        <taxon>Arthropoda</taxon>
        <taxon>Hexapoda</taxon>
        <taxon>Insecta</taxon>
        <taxon>Pterygota</taxon>
        <taxon>Neoptera</taxon>
        <taxon>Endopterygota</taxon>
        <taxon>Coleoptera</taxon>
        <taxon>Polyphaga</taxon>
        <taxon>Cucujiformia</taxon>
        <taxon>Tenebrionidae</taxon>
        <taxon>Pimeliinae</taxon>
        <taxon>Asbolus</taxon>
    </lineage>
</organism>
<accession>A0A482V7V1</accession>
<dbReference type="AlphaFoldDB" id="A0A482V7V1"/>
<dbReference type="SUPFAM" id="SSF52540">
    <property type="entry name" value="P-loop containing nucleoside triphosphate hydrolases"/>
    <property type="match status" value="1"/>
</dbReference>
<dbReference type="Pfam" id="PF02223">
    <property type="entry name" value="Thymidylate_kin"/>
    <property type="match status" value="1"/>
</dbReference>
<evidence type="ECO:0000313" key="6">
    <source>
        <dbReference type="Proteomes" id="UP000292052"/>
    </source>
</evidence>
<dbReference type="PANTHER" id="PTHR10344">
    <property type="entry name" value="THYMIDYLATE KINASE"/>
    <property type="match status" value="1"/>
</dbReference>
<keyword evidence="5" id="KW-0808">Transferase</keyword>
<keyword evidence="3" id="KW-0067">ATP-binding</keyword>
<comment type="caution">
    <text evidence="5">The sequence shown here is derived from an EMBL/GenBank/DDBJ whole genome shotgun (WGS) entry which is preliminary data.</text>
</comment>
<dbReference type="InterPro" id="IPR027417">
    <property type="entry name" value="P-loop_NTPase"/>
</dbReference>
<dbReference type="GO" id="GO:0006235">
    <property type="term" value="P:dTTP biosynthetic process"/>
    <property type="evidence" value="ECO:0007669"/>
    <property type="project" value="TreeGrafter"/>
</dbReference>
<reference evidence="5 6" key="1">
    <citation type="submission" date="2017-03" db="EMBL/GenBank/DDBJ databases">
        <title>Genome of the blue death feigning beetle - Asbolus verrucosus.</title>
        <authorList>
            <person name="Rider S.D."/>
        </authorList>
    </citation>
    <scope>NUCLEOTIDE SEQUENCE [LARGE SCALE GENOMIC DNA]</scope>
    <source>
        <strain evidence="5">Butters</strain>
        <tissue evidence="5">Head and leg muscle</tissue>
    </source>
</reference>
<dbReference type="GO" id="GO:0005739">
    <property type="term" value="C:mitochondrion"/>
    <property type="evidence" value="ECO:0007669"/>
    <property type="project" value="TreeGrafter"/>
</dbReference>